<feature type="compositionally biased region" description="Polar residues" evidence="1">
    <location>
        <begin position="67"/>
        <end position="82"/>
    </location>
</feature>
<feature type="compositionally biased region" description="Pro residues" evidence="1">
    <location>
        <begin position="201"/>
        <end position="213"/>
    </location>
</feature>
<name>A0A427A2N9_ENSVE</name>
<feature type="compositionally biased region" description="Polar residues" evidence="1">
    <location>
        <begin position="173"/>
        <end position="190"/>
    </location>
</feature>
<gene>
    <name evidence="2" type="ORF">B296_00003644</name>
</gene>
<feature type="region of interest" description="Disordered" evidence="1">
    <location>
        <begin position="160"/>
        <end position="213"/>
    </location>
</feature>
<evidence type="ECO:0000313" key="2">
    <source>
        <dbReference type="EMBL" id="RRT70505.1"/>
    </source>
</evidence>
<comment type="caution">
    <text evidence="2">The sequence shown here is derived from an EMBL/GenBank/DDBJ whole genome shotgun (WGS) entry which is preliminary data.</text>
</comment>
<accession>A0A427A2N9</accession>
<organism evidence="2 3">
    <name type="scientific">Ensete ventricosum</name>
    <name type="common">Abyssinian banana</name>
    <name type="synonym">Musa ensete</name>
    <dbReference type="NCBI Taxonomy" id="4639"/>
    <lineage>
        <taxon>Eukaryota</taxon>
        <taxon>Viridiplantae</taxon>
        <taxon>Streptophyta</taxon>
        <taxon>Embryophyta</taxon>
        <taxon>Tracheophyta</taxon>
        <taxon>Spermatophyta</taxon>
        <taxon>Magnoliopsida</taxon>
        <taxon>Liliopsida</taxon>
        <taxon>Zingiberales</taxon>
        <taxon>Musaceae</taxon>
        <taxon>Ensete</taxon>
    </lineage>
</organism>
<evidence type="ECO:0000313" key="3">
    <source>
        <dbReference type="Proteomes" id="UP000287651"/>
    </source>
</evidence>
<protein>
    <submittedName>
        <fullName evidence="2">Uncharacterized protein</fullName>
    </submittedName>
</protein>
<feature type="region of interest" description="Disordered" evidence="1">
    <location>
        <begin position="1"/>
        <end position="127"/>
    </location>
</feature>
<dbReference type="AlphaFoldDB" id="A0A427A2N9"/>
<feature type="compositionally biased region" description="Polar residues" evidence="1">
    <location>
        <begin position="13"/>
        <end position="24"/>
    </location>
</feature>
<sequence>MSRDHSSGDSRAASLSYNTSTNGLPYSGGRHHIGDQRTAAARAGHQVGHSQHYDPRHDLDDGRGQWYASTTSTQYYERSLPSQYERDHYSSRSYYDPHNGSSHPDARGRVPAYNYPPGGGGYPYPSVNPPVPQLGSYAAHTQASYPANYGGYHAYGTQQWEQYGDERAPPPTQHTTGRSYGHHQQPTNRYTALDRSSNRRLPPPPPPPGFGRQ</sequence>
<dbReference type="Proteomes" id="UP000287651">
    <property type="component" value="Unassembled WGS sequence"/>
</dbReference>
<feature type="compositionally biased region" description="Basic and acidic residues" evidence="1">
    <location>
        <begin position="51"/>
        <end position="63"/>
    </location>
</feature>
<dbReference type="EMBL" id="AMZH03003993">
    <property type="protein sequence ID" value="RRT70505.1"/>
    <property type="molecule type" value="Genomic_DNA"/>
</dbReference>
<proteinExistence type="predicted"/>
<reference evidence="2 3" key="1">
    <citation type="journal article" date="2014" name="Agronomy (Basel)">
        <title>A Draft Genome Sequence for Ensete ventricosum, the Drought-Tolerant Tree Against Hunger.</title>
        <authorList>
            <person name="Harrison J."/>
            <person name="Moore K.A."/>
            <person name="Paszkiewicz K."/>
            <person name="Jones T."/>
            <person name="Grant M."/>
            <person name="Ambacheew D."/>
            <person name="Muzemil S."/>
            <person name="Studholme D.J."/>
        </authorList>
    </citation>
    <scope>NUCLEOTIDE SEQUENCE [LARGE SCALE GENOMIC DNA]</scope>
</reference>
<evidence type="ECO:0000256" key="1">
    <source>
        <dbReference type="SAM" id="MobiDB-lite"/>
    </source>
</evidence>